<feature type="compositionally biased region" description="Basic and acidic residues" evidence="15">
    <location>
        <begin position="665"/>
        <end position="681"/>
    </location>
</feature>
<evidence type="ECO:0000256" key="12">
    <source>
        <dbReference type="ARBA" id="ARBA00031627"/>
    </source>
</evidence>
<evidence type="ECO:0000256" key="9">
    <source>
        <dbReference type="ARBA" id="ARBA00023069"/>
    </source>
</evidence>
<keyword evidence="6" id="KW-0282">Flagellum</keyword>
<evidence type="ECO:0000256" key="5">
    <source>
        <dbReference type="ARBA" id="ARBA00022782"/>
    </source>
</evidence>
<dbReference type="GO" id="GO:0048870">
    <property type="term" value="P:cell motility"/>
    <property type="evidence" value="ECO:0007669"/>
    <property type="project" value="TreeGrafter"/>
</dbReference>
<evidence type="ECO:0000256" key="13">
    <source>
        <dbReference type="ARBA" id="ARBA00031733"/>
    </source>
</evidence>
<feature type="compositionally biased region" description="Polar residues" evidence="15">
    <location>
        <begin position="682"/>
        <end position="694"/>
    </location>
</feature>
<proteinExistence type="inferred from homology"/>
<evidence type="ECO:0000259" key="16">
    <source>
        <dbReference type="Pfam" id="PF24656"/>
    </source>
</evidence>
<evidence type="ECO:0000256" key="6">
    <source>
        <dbReference type="ARBA" id="ARBA00022846"/>
    </source>
</evidence>
<evidence type="ECO:0000256" key="15">
    <source>
        <dbReference type="SAM" id="MobiDB-lite"/>
    </source>
</evidence>
<feature type="compositionally biased region" description="Acidic residues" evidence="15">
    <location>
        <begin position="181"/>
        <end position="195"/>
    </location>
</feature>
<dbReference type="Pfam" id="PF24667">
    <property type="entry name" value="MORN_DRC7"/>
    <property type="match status" value="1"/>
</dbReference>
<keyword evidence="5" id="KW-0221">Differentiation</keyword>
<dbReference type="SUPFAM" id="SSF54001">
    <property type="entry name" value="Cysteine proteinases"/>
    <property type="match status" value="1"/>
</dbReference>
<sequence>MIKQVQRLQGARISRQIQSLCILLQYSEPPRSYFENTSKEELVLEHVLEYKRQFKVIYDPNRKLILAPKNESGIRKFICTTLRPTKLPYTELYEWDKCSKFVSDFIEYEELQFPNKLPKIIPSPANVLQWQAGDSFDMAIVLCSLLIGCGYDAYCVYGTAPKEITTKDEALMECPFPIEMPDNEDGEDPEVDKDEEQMSEKKPSLITPIEDFQVTKKGPHMSEFDEEMRKNREKDEEEARIKAVTIDDDAPDYEKEDEYGRSRLHCWVLMQKGNRELSETFFIEPTTGRKYSVQDAPYYSVESIFNHKNFWINLDPSRGLDEINFDFQDDQTGEWEYVMIQQGDKKKGDHDDEGNENGDDDEEEEEDALGKDEDVLDMPPSWSPKLFVNRDKFLDLCPNGEKTVFYKKVKVDFYAECSQVDGLVKRITIYEDYKRLITKEIRSYYKNRRDKLTLRRRFPYYFKLIEHYESSERSHYWKKLIQIDGRVRKIYFYHHRNKDGLIYREEQIGRKTFERYKGREDRLIYRSVTFNPNKIKQKKDLTIQDNHCNIQSTTGQNPGSNSTQSKGESVILKMAQKFAMDPELSAESQIRRTEFNLEKGKVFLFYHFRDGKITSNSEQFERDALIGEAKLGDMNEKDTEENKQQQINKKILEMERRCHEQIKEYEKNAQSESTWRSEGEKTIQQQRSQPNQDDIFTKVLEKSIYDKARDKMKQGKKKDEEENEKEQEKDYLLPILKKLSLENSELDEEAAINVKNEALRNLKERLLTRAEIIQRRLEEEQKNLETAYANLKRKGDNITAEDEAKYEKEVSKANFRIEILTERASQHYRNSLKKFEELDQKLMEDPRLKVLKKKGN</sequence>
<reference evidence="19 20" key="1">
    <citation type="submission" date="2014-06" db="EMBL/GenBank/DDBJ databases">
        <authorList>
            <person name="Swart Estienne"/>
        </authorList>
    </citation>
    <scope>NUCLEOTIDE SEQUENCE [LARGE SCALE GENOMIC DNA]</scope>
    <source>
        <strain evidence="19 20">130c</strain>
    </source>
</reference>
<keyword evidence="10" id="KW-0206">Cytoskeleton</keyword>
<evidence type="ECO:0000256" key="3">
    <source>
        <dbReference type="ARBA" id="ARBA00021303"/>
    </source>
</evidence>
<evidence type="ECO:0000256" key="10">
    <source>
        <dbReference type="ARBA" id="ARBA00023212"/>
    </source>
</evidence>
<evidence type="ECO:0000256" key="7">
    <source>
        <dbReference type="ARBA" id="ARBA00022871"/>
    </source>
</evidence>
<dbReference type="InterPro" id="IPR056291">
    <property type="entry name" value="MORN_DRC7"/>
</dbReference>
<feature type="region of interest" description="Disordered" evidence="15">
    <location>
        <begin position="178"/>
        <end position="201"/>
    </location>
</feature>
<feature type="domain" description="CEP76/DRC7 peptidase-like" evidence="16">
    <location>
        <begin position="124"/>
        <end position="164"/>
    </location>
</feature>
<comment type="subcellular location">
    <subcellularLocation>
        <location evidence="1">Cytoplasm</location>
        <location evidence="1">Cytoskeleton</location>
        <location evidence="1">Flagellum axoneme</location>
    </subcellularLocation>
</comment>
<dbReference type="Pfam" id="PF24656">
    <property type="entry name" value="CEPT76_peptidase"/>
    <property type="match status" value="2"/>
</dbReference>
<dbReference type="InterPro" id="IPR056290">
    <property type="entry name" value="CEPT76/DRC7_peptidase-like_dom"/>
</dbReference>
<name>A0A078A231_STYLE</name>
<dbReference type="OrthoDB" id="10262874at2759"/>
<evidence type="ECO:0000256" key="14">
    <source>
        <dbReference type="SAM" id="Coils"/>
    </source>
</evidence>
<dbReference type="Proteomes" id="UP000039865">
    <property type="component" value="Unassembled WGS sequence"/>
</dbReference>
<dbReference type="InterPro" id="IPR038765">
    <property type="entry name" value="Papain-like_cys_pep_sf"/>
</dbReference>
<keyword evidence="9" id="KW-0969">Cilium</keyword>
<evidence type="ECO:0000256" key="8">
    <source>
        <dbReference type="ARBA" id="ARBA00023054"/>
    </source>
</evidence>
<evidence type="ECO:0000259" key="17">
    <source>
        <dbReference type="Pfam" id="PF24667"/>
    </source>
</evidence>
<dbReference type="InParanoid" id="A0A078A231"/>
<dbReference type="Pfam" id="PF24671">
    <property type="entry name" value="DRC7_C"/>
    <property type="match status" value="1"/>
</dbReference>
<keyword evidence="7" id="KW-0744">Spermatogenesis</keyword>
<feature type="domain" description="Dynein regulatory complex subunit 7 C-terminal" evidence="18">
    <location>
        <begin position="745"/>
        <end position="851"/>
    </location>
</feature>
<organism evidence="19 20">
    <name type="scientific">Stylonychia lemnae</name>
    <name type="common">Ciliate</name>
    <dbReference type="NCBI Taxonomy" id="5949"/>
    <lineage>
        <taxon>Eukaryota</taxon>
        <taxon>Sar</taxon>
        <taxon>Alveolata</taxon>
        <taxon>Ciliophora</taxon>
        <taxon>Intramacronucleata</taxon>
        <taxon>Spirotrichea</taxon>
        <taxon>Stichotrichia</taxon>
        <taxon>Sporadotrichida</taxon>
        <taxon>Oxytrichidae</taxon>
        <taxon>Stylonychinae</taxon>
        <taxon>Stylonychia</taxon>
    </lineage>
</organism>
<gene>
    <name evidence="19" type="primary">Contig8428.g8985</name>
    <name evidence="19" type="ORF">STYLEM_5291</name>
</gene>
<keyword evidence="4" id="KW-0963">Cytoplasm</keyword>
<evidence type="ECO:0000256" key="1">
    <source>
        <dbReference type="ARBA" id="ARBA00004611"/>
    </source>
</evidence>
<dbReference type="GO" id="GO:0031514">
    <property type="term" value="C:motile cilium"/>
    <property type="evidence" value="ECO:0007669"/>
    <property type="project" value="TreeGrafter"/>
</dbReference>
<keyword evidence="20" id="KW-1185">Reference proteome</keyword>
<evidence type="ECO:0000256" key="2">
    <source>
        <dbReference type="ARBA" id="ARBA00010738"/>
    </source>
</evidence>
<dbReference type="AlphaFoldDB" id="A0A078A231"/>
<evidence type="ECO:0000256" key="11">
    <source>
        <dbReference type="ARBA" id="ARBA00023273"/>
    </source>
</evidence>
<feature type="region of interest" description="Disordered" evidence="15">
    <location>
        <begin position="342"/>
        <end position="378"/>
    </location>
</feature>
<feature type="compositionally biased region" description="Acidic residues" evidence="15">
    <location>
        <begin position="351"/>
        <end position="367"/>
    </location>
</feature>
<evidence type="ECO:0000259" key="18">
    <source>
        <dbReference type="Pfam" id="PF24671"/>
    </source>
</evidence>
<dbReference type="InterPro" id="IPR056292">
    <property type="entry name" value="DRC7_C"/>
</dbReference>
<feature type="region of interest" description="Disordered" evidence="15">
    <location>
        <begin position="665"/>
        <end position="694"/>
    </location>
</feature>
<dbReference type="PANTHER" id="PTHR35249">
    <property type="entry name" value="DYNEIN REGULATORY COMPLEX SUBUNIT 7"/>
    <property type="match status" value="1"/>
</dbReference>
<evidence type="ECO:0000256" key="4">
    <source>
        <dbReference type="ARBA" id="ARBA00022490"/>
    </source>
</evidence>
<feature type="region of interest" description="Disordered" evidence="15">
    <location>
        <begin position="707"/>
        <end position="728"/>
    </location>
</feature>
<dbReference type="GO" id="GO:0007283">
    <property type="term" value="P:spermatogenesis"/>
    <property type="evidence" value="ECO:0007669"/>
    <property type="project" value="UniProtKB-KW"/>
</dbReference>
<dbReference type="EMBL" id="CCKQ01005137">
    <property type="protein sequence ID" value="CDW76291.1"/>
    <property type="molecule type" value="Genomic_DNA"/>
</dbReference>
<comment type="similarity">
    <text evidence="2">Belongs to the DRC7 family.</text>
</comment>
<feature type="domain" description="CEP76/DRC7 peptidase-like" evidence="16">
    <location>
        <begin position="263"/>
        <end position="331"/>
    </location>
</feature>
<dbReference type="InterPro" id="IPR033551">
    <property type="entry name" value="DRC7/lobo"/>
</dbReference>
<feature type="coiled-coil region" evidence="14">
    <location>
        <begin position="756"/>
        <end position="801"/>
    </location>
</feature>
<protein>
    <recommendedName>
        <fullName evidence="3">Dynein regulatory complex subunit 7</fullName>
    </recommendedName>
    <alternativeName>
        <fullName evidence="12">Coiled-coil domain-containing protein 135</fullName>
    </alternativeName>
    <alternativeName>
        <fullName evidence="13">Coiled-coil domain-containing protein lobo homolog</fullName>
    </alternativeName>
</protein>
<evidence type="ECO:0000313" key="20">
    <source>
        <dbReference type="Proteomes" id="UP000039865"/>
    </source>
</evidence>
<feature type="domain" description="Dynein regulatory complex subunit 7 MORN" evidence="17">
    <location>
        <begin position="398"/>
        <end position="683"/>
    </location>
</feature>
<dbReference type="OMA" id="CRDDYIT"/>
<keyword evidence="8 14" id="KW-0175">Coiled coil</keyword>
<keyword evidence="11" id="KW-0966">Cell projection</keyword>
<accession>A0A078A231</accession>
<dbReference type="PANTHER" id="PTHR35249:SF2">
    <property type="entry name" value="DYNEIN REGULATORY COMPLEX SUBUNIT 7"/>
    <property type="match status" value="1"/>
</dbReference>
<evidence type="ECO:0000313" key="19">
    <source>
        <dbReference type="EMBL" id="CDW76291.1"/>
    </source>
</evidence>
<dbReference type="GO" id="GO:0030154">
    <property type="term" value="P:cell differentiation"/>
    <property type="evidence" value="ECO:0007669"/>
    <property type="project" value="UniProtKB-KW"/>
</dbReference>